<evidence type="ECO:0000256" key="4">
    <source>
        <dbReference type="ARBA" id="ARBA00023015"/>
    </source>
</evidence>
<keyword evidence="6" id="KW-0863">Zinc-finger</keyword>
<dbReference type="GO" id="GO:0000209">
    <property type="term" value="P:protein polyubiquitination"/>
    <property type="evidence" value="ECO:0007669"/>
    <property type="project" value="TreeGrafter"/>
</dbReference>
<dbReference type="GO" id="GO:0061630">
    <property type="term" value="F:ubiquitin protein ligase activity"/>
    <property type="evidence" value="ECO:0007669"/>
    <property type="project" value="UniProtKB-EC"/>
</dbReference>
<feature type="compositionally biased region" description="Basic residues" evidence="7">
    <location>
        <begin position="124"/>
        <end position="141"/>
    </location>
</feature>
<keyword evidence="4" id="KW-0805">Transcription regulation</keyword>
<gene>
    <name evidence="9" type="ORF">GOMPHAMPRED_007947</name>
</gene>
<evidence type="ECO:0000256" key="5">
    <source>
        <dbReference type="ARBA" id="ARBA00023163"/>
    </source>
</evidence>
<dbReference type="SMART" id="SM00184">
    <property type="entry name" value="RING"/>
    <property type="match status" value="1"/>
</dbReference>
<name>A0A8H3F065_9LECA</name>
<dbReference type="Pfam" id="PF13639">
    <property type="entry name" value="zf-RING_2"/>
    <property type="match status" value="1"/>
</dbReference>
<evidence type="ECO:0000256" key="6">
    <source>
        <dbReference type="PROSITE-ProRule" id="PRU00175"/>
    </source>
</evidence>
<evidence type="ECO:0000259" key="8">
    <source>
        <dbReference type="PROSITE" id="PS50089"/>
    </source>
</evidence>
<dbReference type="PANTHER" id="PTHR46077:SF1">
    <property type="entry name" value="TOP1 BINDING ARGININE_SERINE RICH PROTEIN, E3 UBIQUITIN LIGASE"/>
    <property type="match status" value="1"/>
</dbReference>
<reference evidence="9" key="1">
    <citation type="submission" date="2021-03" db="EMBL/GenBank/DDBJ databases">
        <authorList>
            <person name="Tagirdzhanova G."/>
        </authorList>
    </citation>
    <scope>NUCLEOTIDE SEQUENCE</scope>
</reference>
<evidence type="ECO:0000256" key="1">
    <source>
        <dbReference type="ARBA" id="ARBA00000900"/>
    </source>
</evidence>
<evidence type="ECO:0000256" key="3">
    <source>
        <dbReference type="ARBA" id="ARBA00022679"/>
    </source>
</evidence>
<keyword evidence="3" id="KW-0808">Transferase</keyword>
<evidence type="ECO:0000313" key="10">
    <source>
        <dbReference type="Proteomes" id="UP000664169"/>
    </source>
</evidence>
<feature type="domain" description="RING-type" evidence="8">
    <location>
        <begin position="35"/>
        <end position="75"/>
    </location>
</feature>
<accession>A0A8H3F065</accession>
<dbReference type="Gene3D" id="3.30.40.10">
    <property type="entry name" value="Zinc/RING finger domain, C3HC4 (zinc finger)"/>
    <property type="match status" value="1"/>
</dbReference>
<proteinExistence type="predicted"/>
<dbReference type="EMBL" id="CAJPDQ010000008">
    <property type="protein sequence ID" value="CAF9913517.1"/>
    <property type="molecule type" value="Genomic_DNA"/>
</dbReference>
<dbReference type="GO" id="GO:0006513">
    <property type="term" value="P:protein monoubiquitination"/>
    <property type="evidence" value="ECO:0007669"/>
    <property type="project" value="TreeGrafter"/>
</dbReference>
<dbReference type="EC" id="2.3.2.27" evidence="2"/>
<comment type="catalytic activity">
    <reaction evidence="1">
        <text>S-ubiquitinyl-[E2 ubiquitin-conjugating enzyme]-L-cysteine + [acceptor protein]-L-lysine = [E2 ubiquitin-conjugating enzyme]-L-cysteine + N(6)-ubiquitinyl-[acceptor protein]-L-lysine.</text>
        <dbReference type="EC" id="2.3.2.27"/>
    </reaction>
</comment>
<dbReference type="AlphaFoldDB" id="A0A8H3F065"/>
<protein>
    <recommendedName>
        <fullName evidence="2">RING-type E3 ubiquitin transferase</fullName>
        <ecNumber evidence="2">2.3.2.27</ecNumber>
    </recommendedName>
</protein>
<evidence type="ECO:0000256" key="2">
    <source>
        <dbReference type="ARBA" id="ARBA00012483"/>
    </source>
</evidence>
<dbReference type="Proteomes" id="UP000664169">
    <property type="component" value="Unassembled WGS sequence"/>
</dbReference>
<dbReference type="GO" id="GO:0008270">
    <property type="term" value="F:zinc ion binding"/>
    <property type="evidence" value="ECO:0007669"/>
    <property type="project" value="UniProtKB-KW"/>
</dbReference>
<dbReference type="OrthoDB" id="21204at2759"/>
<dbReference type="PROSITE" id="PS50089">
    <property type="entry name" value="ZF_RING_2"/>
    <property type="match status" value="1"/>
</dbReference>
<evidence type="ECO:0000256" key="7">
    <source>
        <dbReference type="SAM" id="MobiDB-lite"/>
    </source>
</evidence>
<dbReference type="SUPFAM" id="SSF57850">
    <property type="entry name" value="RING/U-box"/>
    <property type="match status" value="1"/>
</dbReference>
<comment type="caution">
    <text evidence="9">The sequence shown here is derived from an EMBL/GenBank/DDBJ whole genome shotgun (WGS) entry which is preliminary data.</text>
</comment>
<sequence>MLDEEDKTNSHVSVHEKVFQSTLDETSHNTAADPCVICLENVSEKATAHPCKHDNFDFICLASWVQERSSCPLCKAVITAIHYGPEGKPKVYKIDADNATSNKNVCSASSILPSSTWIQQFRGNQRHASRQSITRGRKRPRLPSPSNEAMLSRRRRIYELNLYSLHVGSNRLSGYSDLTPPRFANDPHLVSRARMWIRRELSLFNSLTTIQHSTSRQNSNRESLPQAHRASANAEFLLEYIVAILKTVDIKGSRGQAQEMLVGFLGENSALFLHELNSWLRSPFEDLAAWDRNVRYDWPERETGTFDSRIRRGTAMIHSEESVRRKRTKHEY</sequence>
<feature type="region of interest" description="Disordered" evidence="7">
    <location>
        <begin position="123"/>
        <end position="147"/>
    </location>
</feature>
<keyword evidence="5" id="KW-0804">Transcription</keyword>
<dbReference type="InterPro" id="IPR013083">
    <property type="entry name" value="Znf_RING/FYVE/PHD"/>
</dbReference>
<organism evidence="9 10">
    <name type="scientific">Gomphillus americanus</name>
    <dbReference type="NCBI Taxonomy" id="1940652"/>
    <lineage>
        <taxon>Eukaryota</taxon>
        <taxon>Fungi</taxon>
        <taxon>Dikarya</taxon>
        <taxon>Ascomycota</taxon>
        <taxon>Pezizomycotina</taxon>
        <taxon>Lecanoromycetes</taxon>
        <taxon>OSLEUM clade</taxon>
        <taxon>Ostropomycetidae</taxon>
        <taxon>Ostropales</taxon>
        <taxon>Graphidaceae</taxon>
        <taxon>Gomphilloideae</taxon>
        <taxon>Gomphillus</taxon>
    </lineage>
</organism>
<keyword evidence="6" id="KW-0862">Zinc</keyword>
<keyword evidence="10" id="KW-1185">Reference proteome</keyword>
<dbReference type="InterPro" id="IPR001841">
    <property type="entry name" value="Znf_RING"/>
</dbReference>
<evidence type="ECO:0000313" key="9">
    <source>
        <dbReference type="EMBL" id="CAF9913517.1"/>
    </source>
</evidence>
<dbReference type="PANTHER" id="PTHR46077">
    <property type="entry name" value="E3 UBIQUITIN-PROTEIN LIGASE TOPORS"/>
    <property type="match status" value="1"/>
</dbReference>
<keyword evidence="6" id="KW-0479">Metal-binding</keyword>